<feature type="domain" description="F-box" evidence="1">
    <location>
        <begin position="9"/>
        <end position="44"/>
    </location>
</feature>
<protein>
    <recommendedName>
        <fullName evidence="1">F-box domain-containing protein</fullName>
    </recommendedName>
</protein>
<name>A0ABC9GBQ6_9POAL</name>
<dbReference type="Pfam" id="PF00646">
    <property type="entry name" value="F-box"/>
    <property type="match status" value="1"/>
</dbReference>
<dbReference type="InterPro" id="IPR036047">
    <property type="entry name" value="F-box-like_dom_sf"/>
</dbReference>
<proteinExistence type="predicted"/>
<organism evidence="2 3">
    <name type="scientific">Urochloa decumbens</name>
    <dbReference type="NCBI Taxonomy" id="240449"/>
    <lineage>
        <taxon>Eukaryota</taxon>
        <taxon>Viridiplantae</taxon>
        <taxon>Streptophyta</taxon>
        <taxon>Embryophyta</taxon>
        <taxon>Tracheophyta</taxon>
        <taxon>Spermatophyta</taxon>
        <taxon>Magnoliopsida</taxon>
        <taxon>Liliopsida</taxon>
        <taxon>Poales</taxon>
        <taxon>Poaceae</taxon>
        <taxon>PACMAD clade</taxon>
        <taxon>Panicoideae</taxon>
        <taxon>Panicodae</taxon>
        <taxon>Paniceae</taxon>
        <taxon>Melinidinae</taxon>
        <taxon>Urochloa</taxon>
    </lineage>
</organism>
<dbReference type="SUPFAM" id="SSF81383">
    <property type="entry name" value="F-box domain"/>
    <property type="match status" value="1"/>
</dbReference>
<accession>A0ABC9GBQ6</accession>
<dbReference type="EMBL" id="OZ075118">
    <property type="protein sequence ID" value="CAL5091822.1"/>
    <property type="molecule type" value="Genomic_DNA"/>
</dbReference>
<sequence length="389" mass="42731">MAMATLLTELVEEILFRLPPSEPACLFRAALVCKRWGGIVSAASFRRRFIKFHGTPPTVAVAYNVIDGDNYVACLRPCASFPHRADRRGRPVLDCRHGRVLLRGMPAISENNVNLAYVSVAYVWDPITDEQWEVPLPSLYPNKFHAVVLCAATGTCDHLDCHGGPFLVAIVGTDLNDIFIYTYSSEAAEWSEPSSIHLDAALSSYYMPRPGLVTGDAIYFMFEEGHSKRIVKYDMGGRVISMIDPPLSLLHDGGKLTSLVRMKDGGVGVANVEGYNLHVWSWQVPSSNGVEQWVKDQVIKLDMAVSIVTGGPSTKFDVVGFGEGTNVIFGSASDGLFAVWRNSGRVMKADERNAVRIPLKSMFCYQNFYTPALRPFLKGEGPEASVSSA</sequence>
<keyword evidence="3" id="KW-1185">Reference proteome</keyword>
<evidence type="ECO:0000259" key="1">
    <source>
        <dbReference type="Pfam" id="PF00646"/>
    </source>
</evidence>
<dbReference type="Proteomes" id="UP001497457">
    <property type="component" value="Chromosome 8b"/>
</dbReference>
<dbReference type="InterPro" id="IPR001810">
    <property type="entry name" value="F-box_dom"/>
</dbReference>
<evidence type="ECO:0000313" key="2">
    <source>
        <dbReference type="EMBL" id="CAL5091822.1"/>
    </source>
</evidence>
<gene>
    <name evidence="2" type="ORF">URODEC1_LOCUS114573</name>
</gene>
<evidence type="ECO:0000313" key="3">
    <source>
        <dbReference type="Proteomes" id="UP001497457"/>
    </source>
</evidence>
<dbReference type="PANTHER" id="PTHR32133:SF386">
    <property type="entry name" value="F-BOX DOMAIN-CONTAINING PROTEIN"/>
    <property type="match status" value="1"/>
</dbReference>
<dbReference type="AlphaFoldDB" id="A0ABC9GBQ6"/>
<reference evidence="2" key="1">
    <citation type="submission" date="2024-10" db="EMBL/GenBank/DDBJ databases">
        <authorList>
            <person name="Ryan C."/>
        </authorList>
    </citation>
    <scope>NUCLEOTIDE SEQUENCE [LARGE SCALE GENOMIC DNA]</scope>
</reference>
<dbReference type="PANTHER" id="PTHR32133">
    <property type="entry name" value="OS07G0120400 PROTEIN"/>
    <property type="match status" value="1"/>
</dbReference>